<dbReference type="NCBIfam" id="TIGR00725">
    <property type="entry name" value="TIGR00725 family protein"/>
    <property type="match status" value="1"/>
</dbReference>
<dbReference type="AlphaFoldDB" id="A0A382INA2"/>
<accession>A0A382INA2</accession>
<sequence>MNVQISVIGASNPPPQAILAAESVGRELAQKGAVLVTGGLGGIMEAASKGARQVGGTTIGILPGSDPKEANPYVDIAICTGMGYARNIIVVKSGQAVIAIDGAFGTLSEIGHALGDGIPIVALNTWTITKAGSEDKTMIIAKTPKDAVNKAIEAAYGGQANPSGKRNIE</sequence>
<name>A0A382INA2_9ZZZZ</name>
<reference evidence="1" key="1">
    <citation type="submission" date="2018-05" db="EMBL/GenBank/DDBJ databases">
        <authorList>
            <person name="Lanie J.A."/>
            <person name="Ng W.-L."/>
            <person name="Kazmierczak K.M."/>
            <person name="Andrzejewski T.M."/>
            <person name="Davidsen T.M."/>
            <person name="Wayne K.J."/>
            <person name="Tettelin H."/>
            <person name="Glass J.I."/>
            <person name="Rusch D."/>
            <person name="Podicherti R."/>
            <person name="Tsui H.-C.T."/>
            <person name="Winkler M.E."/>
        </authorList>
    </citation>
    <scope>NUCLEOTIDE SEQUENCE</scope>
</reference>
<proteinExistence type="predicted"/>
<dbReference type="SUPFAM" id="SSF102405">
    <property type="entry name" value="MCP/YpsA-like"/>
    <property type="match status" value="1"/>
</dbReference>
<dbReference type="PANTHER" id="PTHR43393:SF3">
    <property type="entry name" value="LYSINE DECARBOXYLASE-LIKE PROTEIN"/>
    <property type="match status" value="1"/>
</dbReference>
<evidence type="ECO:0000313" key="1">
    <source>
        <dbReference type="EMBL" id="SVC01244.1"/>
    </source>
</evidence>
<dbReference type="Pfam" id="PF18306">
    <property type="entry name" value="LDcluster4"/>
    <property type="match status" value="1"/>
</dbReference>
<dbReference type="Gene3D" id="3.40.50.450">
    <property type="match status" value="1"/>
</dbReference>
<gene>
    <name evidence="1" type="ORF">METZ01_LOCUS254098</name>
</gene>
<dbReference type="PANTHER" id="PTHR43393">
    <property type="entry name" value="CYTOKININ RIBOSIDE 5'-MONOPHOSPHATE PHOSPHORIBOHYDROLASE"/>
    <property type="match status" value="1"/>
</dbReference>
<dbReference type="EMBL" id="UINC01068538">
    <property type="protein sequence ID" value="SVC01244.1"/>
    <property type="molecule type" value="Genomic_DNA"/>
</dbReference>
<dbReference type="InterPro" id="IPR005268">
    <property type="entry name" value="CHP00725"/>
</dbReference>
<protein>
    <recommendedName>
        <fullName evidence="2">TIGR00725 family protein</fullName>
    </recommendedName>
</protein>
<dbReference type="InterPro" id="IPR041164">
    <property type="entry name" value="LDcluster4"/>
</dbReference>
<evidence type="ECO:0008006" key="2">
    <source>
        <dbReference type="Google" id="ProtNLM"/>
    </source>
</evidence>
<dbReference type="GO" id="GO:0005829">
    <property type="term" value="C:cytosol"/>
    <property type="evidence" value="ECO:0007669"/>
    <property type="project" value="TreeGrafter"/>
</dbReference>
<organism evidence="1">
    <name type="scientific">marine metagenome</name>
    <dbReference type="NCBI Taxonomy" id="408172"/>
    <lineage>
        <taxon>unclassified sequences</taxon>
        <taxon>metagenomes</taxon>
        <taxon>ecological metagenomes</taxon>
    </lineage>
</organism>
<dbReference type="InterPro" id="IPR052341">
    <property type="entry name" value="LOG_family_nucleotidases"/>
</dbReference>